<keyword evidence="1" id="KW-0805">Transcription regulation</keyword>
<feature type="domain" description="HTH araC/xylS-type" evidence="4">
    <location>
        <begin position="186"/>
        <end position="287"/>
    </location>
</feature>
<keyword evidence="3" id="KW-0804">Transcription</keyword>
<evidence type="ECO:0000313" key="6">
    <source>
        <dbReference type="Proteomes" id="UP000199048"/>
    </source>
</evidence>
<dbReference type="SUPFAM" id="SSF46689">
    <property type="entry name" value="Homeodomain-like"/>
    <property type="match status" value="1"/>
</dbReference>
<dbReference type="InterPro" id="IPR018060">
    <property type="entry name" value="HTH_AraC"/>
</dbReference>
<dbReference type="PROSITE" id="PS01124">
    <property type="entry name" value="HTH_ARAC_FAMILY_2"/>
    <property type="match status" value="1"/>
</dbReference>
<dbReference type="Pfam" id="PF12833">
    <property type="entry name" value="HTH_18"/>
    <property type="match status" value="1"/>
</dbReference>
<evidence type="ECO:0000256" key="2">
    <source>
        <dbReference type="ARBA" id="ARBA00023125"/>
    </source>
</evidence>
<gene>
    <name evidence="5" type="ORF">SAMN05192568_1003174</name>
</gene>
<dbReference type="PANTHER" id="PTHR46796:SF6">
    <property type="entry name" value="ARAC SUBFAMILY"/>
    <property type="match status" value="1"/>
</dbReference>
<protein>
    <submittedName>
        <fullName evidence="5">Transcriptional regulator, AraC family</fullName>
    </submittedName>
</protein>
<reference evidence="6" key="1">
    <citation type="submission" date="2016-10" db="EMBL/GenBank/DDBJ databases">
        <authorList>
            <person name="Varghese N."/>
            <person name="Submissions S."/>
        </authorList>
    </citation>
    <scope>NUCLEOTIDE SEQUENCE [LARGE SCALE GENOMIC DNA]</scope>
    <source>
        <strain evidence="6">BL36</strain>
    </source>
</reference>
<dbReference type="GO" id="GO:0003700">
    <property type="term" value="F:DNA-binding transcription factor activity"/>
    <property type="evidence" value="ECO:0007669"/>
    <property type="project" value="InterPro"/>
</dbReference>
<dbReference type="PANTHER" id="PTHR46796">
    <property type="entry name" value="HTH-TYPE TRANSCRIPTIONAL ACTIVATOR RHAS-RELATED"/>
    <property type="match status" value="1"/>
</dbReference>
<dbReference type="Gene3D" id="1.10.10.60">
    <property type="entry name" value="Homeodomain-like"/>
    <property type="match status" value="1"/>
</dbReference>
<dbReference type="InterPro" id="IPR020449">
    <property type="entry name" value="Tscrpt_reg_AraC-type_HTH"/>
</dbReference>
<accession>A0A1I4GT03</accession>
<evidence type="ECO:0000256" key="1">
    <source>
        <dbReference type="ARBA" id="ARBA00023015"/>
    </source>
</evidence>
<dbReference type="AlphaFoldDB" id="A0A1I4GT03"/>
<dbReference type="Proteomes" id="UP000199048">
    <property type="component" value="Unassembled WGS sequence"/>
</dbReference>
<dbReference type="InterPro" id="IPR050204">
    <property type="entry name" value="AraC_XylS_family_regulators"/>
</dbReference>
<dbReference type="STRING" id="582667.SAMN05192568_1003174"/>
<evidence type="ECO:0000256" key="3">
    <source>
        <dbReference type="ARBA" id="ARBA00023163"/>
    </source>
</evidence>
<dbReference type="SMART" id="SM00342">
    <property type="entry name" value="HTH_ARAC"/>
    <property type="match status" value="1"/>
</dbReference>
<evidence type="ECO:0000259" key="4">
    <source>
        <dbReference type="PROSITE" id="PS01124"/>
    </source>
</evidence>
<dbReference type="Pfam" id="PF14525">
    <property type="entry name" value="AraC_binding_2"/>
    <property type="match status" value="1"/>
</dbReference>
<keyword evidence="6" id="KW-1185">Reference proteome</keyword>
<name>A0A1I4GT03_9HYPH</name>
<keyword evidence="2" id="KW-0238">DNA-binding</keyword>
<dbReference type="InterPro" id="IPR009057">
    <property type="entry name" value="Homeodomain-like_sf"/>
</dbReference>
<sequence>MGPIELSHLSDEPFEGLIQAADIGTLRITRIRESCVRSEITADTLRRRERTQSVFVLIQLEGGSINVQDGREAVQRAGEIVLLADRPNVHVSGANDRSLVLELPVVPLERMLGPTRQFTALTFGTKGGTGPLIRSFFEGLVRVHETLTPSSAERMASIGTDLIVAGLAERLAQDVPRPLHGTVLVQRAKAFVEANLSDPTLDPSHLAAAVGVSLRRLQELFHERGQHISDWIWQRRLEAAVERLSDPGCAHIPIGHLSYGCGFANQAHFARRFKERYGLSPSAYRQAAQAQSP</sequence>
<proteinExistence type="predicted"/>
<dbReference type="InterPro" id="IPR035418">
    <property type="entry name" value="AraC-bd_2"/>
</dbReference>
<organism evidence="5 6">
    <name type="scientific">Methylobacterium pseudosasicola</name>
    <dbReference type="NCBI Taxonomy" id="582667"/>
    <lineage>
        <taxon>Bacteria</taxon>
        <taxon>Pseudomonadati</taxon>
        <taxon>Pseudomonadota</taxon>
        <taxon>Alphaproteobacteria</taxon>
        <taxon>Hyphomicrobiales</taxon>
        <taxon>Methylobacteriaceae</taxon>
        <taxon>Methylobacterium</taxon>
    </lineage>
</organism>
<evidence type="ECO:0000313" key="5">
    <source>
        <dbReference type="EMBL" id="SFL32301.1"/>
    </source>
</evidence>
<dbReference type="PRINTS" id="PR00032">
    <property type="entry name" value="HTHARAC"/>
</dbReference>
<dbReference type="EMBL" id="FOTK01000003">
    <property type="protein sequence ID" value="SFL32301.1"/>
    <property type="molecule type" value="Genomic_DNA"/>
</dbReference>
<dbReference type="GO" id="GO:0043565">
    <property type="term" value="F:sequence-specific DNA binding"/>
    <property type="evidence" value="ECO:0007669"/>
    <property type="project" value="InterPro"/>
</dbReference>